<feature type="domain" description="Tetrapyrrole biosynthesis uroporphyrinogen III synthase" evidence="1">
    <location>
        <begin position="29"/>
        <end position="238"/>
    </location>
</feature>
<keyword evidence="3" id="KW-1185">Reference proteome</keyword>
<dbReference type="RefSeq" id="WP_301642854.1">
    <property type="nucleotide sequence ID" value="NZ_CP098494.1"/>
</dbReference>
<gene>
    <name evidence="2" type="ORF">NCF85_06040</name>
</gene>
<sequence length="244" mass="26232">MSDRFPTHAKDPAFGPTIWVTRTSPDNEKTAGALRRLGFDALAVPVLRVEGLPEKALDEPPDAIVFTSVNGVRHHSICPALLDIPVFAVGDRTAASAAHAGYTHVVSAAGDVLDLERLIVQSLPRGSRLLHFSAHRPAGDLTGNLRRKGYLATRKPVYETRDVAVAKLLASLPAPHEINGILIHSPRAGHVVKRCLERTSRPFRGIVYCISDAAAAPFEGKQGMDIRVAARPDEASMLALIANP</sequence>
<dbReference type="InterPro" id="IPR036108">
    <property type="entry name" value="4pyrrol_syn_uPrphyn_synt_sf"/>
</dbReference>
<evidence type="ECO:0000313" key="3">
    <source>
        <dbReference type="Proteomes" id="UP001056619"/>
    </source>
</evidence>
<proteinExistence type="predicted"/>
<reference evidence="2 3" key="1">
    <citation type="submission" date="2022-06" db="EMBL/GenBank/DDBJ databases">
        <authorList>
            <person name="Liu G."/>
        </authorList>
    </citation>
    <scope>NUCLEOTIDE SEQUENCE [LARGE SCALE GENOMIC DNA]</scope>
    <source>
        <strain evidence="2 3">E4</strain>
    </source>
</reference>
<dbReference type="InterPro" id="IPR003754">
    <property type="entry name" value="4pyrrol_synth_uPrphyn_synth"/>
</dbReference>
<dbReference type="CDD" id="cd06578">
    <property type="entry name" value="HemD"/>
    <property type="match status" value="1"/>
</dbReference>
<dbReference type="SUPFAM" id="SSF69618">
    <property type="entry name" value="HemD-like"/>
    <property type="match status" value="1"/>
</dbReference>
<name>A0ABY4U8W8_9SPHN</name>
<dbReference type="Gene3D" id="3.40.50.10090">
    <property type="match status" value="1"/>
</dbReference>
<organism evidence="2 3">
    <name type="scientific">Qipengyuania citrea</name>
    <dbReference type="NCBI Taxonomy" id="225971"/>
    <lineage>
        <taxon>Bacteria</taxon>
        <taxon>Pseudomonadati</taxon>
        <taxon>Pseudomonadota</taxon>
        <taxon>Alphaproteobacteria</taxon>
        <taxon>Sphingomonadales</taxon>
        <taxon>Erythrobacteraceae</taxon>
        <taxon>Qipengyuania</taxon>
    </lineage>
</organism>
<dbReference type="Proteomes" id="UP001056619">
    <property type="component" value="Chromosome"/>
</dbReference>
<accession>A0ABY4U8W8</accession>
<evidence type="ECO:0000313" key="2">
    <source>
        <dbReference type="EMBL" id="USA62529.1"/>
    </source>
</evidence>
<dbReference type="Pfam" id="PF02602">
    <property type="entry name" value="HEM4"/>
    <property type="match status" value="1"/>
</dbReference>
<protein>
    <submittedName>
        <fullName evidence="2">Uroporphyrinogen-III synthase</fullName>
    </submittedName>
</protein>
<dbReference type="EMBL" id="CP098494">
    <property type="protein sequence ID" value="USA62529.1"/>
    <property type="molecule type" value="Genomic_DNA"/>
</dbReference>
<evidence type="ECO:0000259" key="1">
    <source>
        <dbReference type="Pfam" id="PF02602"/>
    </source>
</evidence>